<dbReference type="Gene3D" id="3.40.50.300">
    <property type="entry name" value="P-loop containing nucleotide triphosphate hydrolases"/>
    <property type="match status" value="1"/>
</dbReference>
<dbReference type="InterPro" id="IPR026082">
    <property type="entry name" value="ABCA"/>
</dbReference>
<name>A0AAN4ZSY0_9BILA</name>
<proteinExistence type="predicted"/>
<dbReference type="InterPro" id="IPR017871">
    <property type="entry name" value="ABC_transporter-like_CS"/>
</dbReference>
<dbReference type="GO" id="GO:0016887">
    <property type="term" value="F:ATP hydrolysis activity"/>
    <property type="evidence" value="ECO:0007669"/>
    <property type="project" value="InterPro"/>
</dbReference>
<dbReference type="GO" id="GO:0016020">
    <property type="term" value="C:membrane"/>
    <property type="evidence" value="ECO:0007669"/>
    <property type="project" value="UniProtKB-SubCell"/>
</dbReference>
<accession>A0AAN4ZSY0</accession>
<feature type="transmembrane region" description="Helical" evidence="7">
    <location>
        <begin position="99"/>
        <end position="127"/>
    </location>
</feature>
<dbReference type="SMART" id="SM00382">
    <property type="entry name" value="AAA"/>
    <property type="match status" value="1"/>
</dbReference>
<evidence type="ECO:0000256" key="5">
    <source>
        <dbReference type="ARBA" id="ARBA00022989"/>
    </source>
</evidence>
<evidence type="ECO:0000256" key="3">
    <source>
        <dbReference type="ARBA" id="ARBA00022741"/>
    </source>
</evidence>
<dbReference type="Proteomes" id="UP001328107">
    <property type="component" value="Unassembled WGS sequence"/>
</dbReference>
<dbReference type="GO" id="GO:0005524">
    <property type="term" value="F:ATP binding"/>
    <property type="evidence" value="ECO:0007669"/>
    <property type="project" value="UniProtKB-KW"/>
</dbReference>
<evidence type="ECO:0000313" key="10">
    <source>
        <dbReference type="Proteomes" id="UP001328107"/>
    </source>
</evidence>
<dbReference type="Pfam" id="PF12698">
    <property type="entry name" value="ABC2_membrane_3"/>
    <property type="match status" value="1"/>
</dbReference>
<feature type="non-terminal residue" evidence="9">
    <location>
        <position position="1"/>
    </location>
</feature>
<dbReference type="InterPro" id="IPR003439">
    <property type="entry name" value="ABC_transporter-like_ATP-bd"/>
</dbReference>
<keyword evidence="5 7" id="KW-1133">Transmembrane helix</keyword>
<evidence type="ECO:0000256" key="7">
    <source>
        <dbReference type="SAM" id="Phobius"/>
    </source>
</evidence>
<dbReference type="CDD" id="cd03263">
    <property type="entry name" value="ABC_subfamily_A"/>
    <property type="match status" value="1"/>
</dbReference>
<keyword evidence="3" id="KW-0547">Nucleotide-binding</keyword>
<dbReference type="SUPFAM" id="SSF52540">
    <property type="entry name" value="P-loop containing nucleoside triphosphate hydrolases"/>
    <property type="match status" value="1"/>
</dbReference>
<feature type="transmembrane region" description="Helical" evidence="7">
    <location>
        <begin position="165"/>
        <end position="184"/>
    </location>
</feature>
<dbReference type="Pfam" id="PF00005">
    <property type="entry name" value="ABC_tran"/>
    <property type="match status" value="1"/>
</dbReference>
<comment type="subcellular location">
    <subcellularLocation>
        <location evidence="1">Membrane</location>
        <topology evidence="1">Multi-pass membrane protein</topology>
    </subcellularLocation>
</comment>
<dbReference type="PROSITE" id="PS00211">
    <property type="entry name" value="ABC_TRANSPORTER_1"/>
    <property type="match status" value="1"/>
</dbReference>
<feature type="transmembrane region" description="Helical" evidence="7">
    <location>
        <begin position="258"/>
        <end position="279"/>
    </location>
</feature>
<dbReference type="InterPro" id="IPR027417">
    <property type="entry name" value="P-loop_NTPase"/>
</dbReference>
<sequence>GYWEEGFITVQHALNIVLREKFRGLNPTGAVDVKNLILLGRTPFPGFTAQIIEVASYFIPIVIVFSFMTSVIYIVRAIVTEKENNLKEYMRVMGLSQWVHWISYFIMNYTKLVFAVVVLSGLLPFVMPQSDPTVAFVFFLLYAFDAVYFAFAVSTFVQSGTAGTMLATVSWMLLYFWMLLYTSLNKQNPYPFEFQLLNCLNPDIALENGVLLLAQYEMQGSSSLSSLFFLEISESLTYSGLHWANLFDPATPDDPMTLGHMCIMLAVDGILLMLFTWYVEAVNPGGEGVPEKPWFFIQPSYWFQCVTKTRVPHDVQVAAFQKAAVHQRAKTEKVDDQLEATVSIVGLSKTYGASFVTKLFDCKFVSFLTSGVSRLMSKSFQDHTGEKVAVKNLCLNLYKGQITALLGHNGAGKSTTFSMLTGVIPPSGGTAYIDSLDIRNSLAKIRKSIGLCPQYNILFDTLTVWEHLEFFSLLKGRGFDAHEASQILERLKLDLKRDAQAGTLSGGQKRKLSLAIALIGGSEIVMLDEPTSGMDPGARHETWTLLQAEKENRTILLTTHFMDEADVLGDRIAIMAGGQLQCCGSGMFLKKHYGVGYRLTIDYDTDSAKRVGTEVDQTRKLMCMHTDVALESIVGTEATFLLDAPSRYVFPQLFRDLEKSQSRLGIRSFGVSVTTMEEVFLKVGELAEAESSRHSPDSPPDVSPSTSTNFYILLINSYSFTDLKPSHHLTGLPLLTTQFKAMIAKRAIYFYRLWTQFIPMLFIPVAYLALMMFTTQAIPRPKEVNPLVIDLKPYSHDKTAVILVEEPGQNYSLISRVVHSMDPKPLVVGTPNLTAEVFDLIDNVSS</sequence>
<dbReference type="InterPro" id="IPR013525">
    <property type="entry name" value="ABC2_TM"/>
</dbReference>
<comment type="caution">
    <text evidence="9">The sequence shown here is derived from an EMBL/GenBank/DDBJ whole genome shotgun (WGS) entry which is preliminary data.</text>
</comment>
<dbReference type="AlphaFoldDB" id="A0AAN4ZSY0"/>
<evidence type="ECO:0000256" key="6">
    <source>
        <dbReference type="ARBA" id="ARBA00023136"/>
    </source>
</evidence>
<feature type="transmembrane region" description="Helical" evidence="7">
    <location>
        <begin position="57"/>
        <end position="79"/>
    </location>
</feature>
<keyword evidence="2 7" id="KW-0812">Transmembrane</keyword>
<gene>
    <name evidence="9" type="ORF">PMAYCL1PPCAC_13375</name>
</gene>
<keyword evidence="6 7" id="KW-0472">Membrane</keyword>
<evidence type="ECO:0000256" key="2">
    <source>
        <dbReference type="ARBA" id="ARBA00022692"/>
    </source>
</evidence>
<dbReference type="InterPro" id="IPR003593">
    <property type="entry name" value="AAA+_ATPase"/>
</dbReference>
<organism evidence="9 10">
    <name type="scientific">Pristionchus mayeri</name>
    <dbReference type="NCBI Taxonomy" id="1317129"/>
    <lineage>
        <taxon>Eukaryota</taxon>
        <taxon>Metazoa</taxon>
        <taxon>Ecdysozoa</taxon>
        <taxon>Nematoda</taxon>
        <taxon>Chromadorea</taxon>
        <taxon>Rhabditida</taxon>
        <taxon>Rhabditina</taxon>
        <taxon>Diplogasteromorpha</taxon>
        <taxon>Diplogasteroidea</taxon>
        <taxon>Neodiplogasteridae</taxon>
        <taxon>Pristionchus</taxon>
    </lineage>
</organism>
<dbReference type="GO" id="GO:0005319">
    <property type="term" value="F:lipid transporter activity"/>
    <property type="evidence" value="ECO:0007669"/>
    <property type="project" value="TreeGrafter"/>
</dbReference>
<feature type="transmembrane region" description="Helical" evidence="7">
    <location>
        <begin position="749"/>
        <end position="773"/>
    </location>
</feature>
<feature type="domain" description="ABC transporter" evidence="8">
    <location>
        <begin position="373"/>
        <end position="602"/>
    </location>
</feature>
<feature type="non-terminal residue" evidence="9">
    <location>
        <position position="846"/>
    </location>
</feature>
<evidence type="ECO:0000256" key="1">
    <source>
        <dbReference type="ARBA" id="ARBA00004141"/>
    </source>
</evidence>
<dbReference type="PROSITE" id="PS50893">
    <property type="entry name" value="ABC_TRANSPORTER_2"/>
    <property type="match status" value="1"/>
</dbReference>
<dbReference type="PANTHER" id="PTHR19229:SF250">
    <property type="entry name" value="ABC TRANSPORTER DOMAIN-CONTAINING PROTEIN-RELATED"/>
    <property type="match status" value="1"/>
</dbReference>
<dbReference type="GO" id="GO:0140359">
    <property type="term" value="F:ABC-type transporter activity"/>
    <property type="evidence" value="ECO:0007669"/>
    <property type="project" value="InterPro"/>
</dbReference>
<evidence type="ECO:0000259" key="8">
    <source>
        <dbReference type="PROSITE" id="PS50893"/>
    </source>
</evidence>
<dbReference type="EMBL" id="BTRK01000003">
    <property type="protein sequence ID" value="GMR43180.1"/>
    <property type="molecule type" value="Genomic_DNA"/>
</dbReference>
<keyword evidence="4" id="KW-0067">ATP-binding</keyword>
<dbReference type="FunFam" id="3.40.50.300:FF:000933">
    <property type="entry name" value="ABC transporter A family member 7"/>
    <property type="match status" value="1"/>
</dbReference>
<reference evidence="10" key="1">
    <citation type="submission" date="2022-10" db="EMBL/GenBank/DDBJ databases">
        <title>Genome assembly of Pristionchus species.</title>
        <authorList>
            <person name="Yoshida K."/>
            <person name="Sommer R.J."/>
        </authorList>
    </citation>
    <scope>NUCLEOTIDE SEQUENCE [LARGE SCALE GENOMIC DNA]</scope>
    <source>
        <strain evidence="10">RS5460</strain>
    </source>
</reference>
<evidence type="ECO:0000256" key="4">
    <source>
        <dbReference type="ARBA" id="ARBA00022840"/>
    </source>
</evidence>
<evidence type="ECO:0000313" key="9">
    <source>
        <dbReference type="EMBL" id="GMR43180.1"/>
    </source>
</evidence>
<protein>
    <recommendedName>
        <fullName evidence="8">ABC transporter domain-containing protein</fullName>
    </recommendedName>
</protein>
<keyword evidence="10" id="KW-1185">Reference proteome</keyword>
<dbReference type="PANTHER" id="PTHR19229">
    <property type="entry name" value="ATP-BINDING CASSETTE TRANSPORTER SUBFAMILY A ABCA"/>
    <property type="match status" value="1"/>
</dbReference>
<feature type="transmembrane region" description="Helical" evidence="7">
    <location>
        <begin position="133"/>
        <end position="153"/>
    </location>
</feature>